<sequence>MLFKELKVEHICETNVVPVRPKADATVGYPTLSVSSPKNSVSPIFSQNILQWTQKQVQDRLLEHNLVQMSCLLMNHDARSLLYLSQYMNNCQPQQILNLLQEDSLRRINESISL</sequence>
<proteinExistence type="predicted"/>
<feature type="non-terminal residue" evidence="1">
    <location>
        <position position="1"/>
    </location>
</feature>
<dbReference type="EMBL" id="CAJOBD010036172">
    <property type="protein sequence ID" value="CAF4302756.1"/>
    <property type="molecule type" value="Genomic_DNA"/>
</dbReference>
<comment type="caution">
    <text evidence="1">The sequence shown here is derived from an EMBL/GenBank/DDBJ whole genome shotgun (WGS) entry which is preliminary data.</text>
</comment>
<organism evidence="1 2">
    <name type="scientific">Rotaria sordida</name>
    <dbReference type="NCBI Taxonomy" id="392033"/>
    <lineage>
        <taxon>Eukaryota</taxon>
        <taxon>Metazoa</taxon>
        <taxon>Spiralia</taxon>
        <taxon>Gnathifera</taxon>
        <taxon>Rotifera</taxon>
        <taxon>Eurotatoria</taxon>
        <taxon>Bdelloidea</taxon>
        <taxon>Philodinida</taxon>
        <taxon>Philodinidae</taxon>
        <taxon>Rotaria</taxon>
    </lineage>
</organism>
<reference evidence="1" key="1">
    <citation type="submission" date="2021-02" db="EMBL/GenBank/DDBJ databases">
        <authorList>
            <person name="Nowell W R."/>
        </authorList>
    </citation>
    <scope>NUCLEOTIDE SEQUENCE</scope>
</reference>
<gene>
    <name evidence="1" type="ORF">JBS370_LOCUS40443</name>
</gene>
<dbReference type="AlphaFoldDB" id="A0A820I7R0"/>
<evidence type="ECO:0000313" key="1">
    <source>
        <dbReference type="EMBL" id="CAF4302756.1"/>
    </source>
</evidence>
<feature type="non-terminal residue" evidence="1">
    <location>
        <position position="114"/>
    </location>
</feature>
<accession>A0A820I7R0</accession>
<evidence type="ECO:0000313" key="2">
    <source>
        <dbReference type="Proteomes" id="UP000663836"/>
    </source>
</evidence>
<name>A0A820I7R0_9BILA</name>
<dbReference type="Proteomes" id="UP000663836">
    <property type="component" value="Unassembled WGS sequence"/>
</dbReference>
<protein>
    <submittedName>
        <fullName evidence="1">Uncharacterized protein</fullName>
    </submittedName>
</protein>